<dbReference type="InterPro" id="IPR050491">
    <property type="entry name" value="AmpC-like"/>
</dbReference>
<dbReference type="PANTHER" id="PTHR46825">
    <property type="entry name" value="D-ALANYL-D-ALANINE-CARBOXYPEPTIDASE/ENDOPEPTIDASE AMPH"/>
    <property type="match status" value="1"/>
</dbReference>
<sequence length="366" mass="38691">MIAAIASMLMLAQAETFAPQPFLEKVLEEEKAPGGVLIIVPHAGEIGVTFAGERRIGRGDAPEPSDYWHIGSNAKAMTAALALAMVEKDMISLESTVSEVLGDAFKIHSGWSDVTLEMLLTHRSGSAQNPSRLTMVRYIIFPAKTEKATVKARQGELKKLLKSPPDNDPGAAFSYSNLGYTLAGHMLGTAAGTSYEEALRTHLLGPLGMEMLVGAPEGGAGMISGHNGDPLEAGPPAADNPALMAPAGTLSFTAADYAEFLRDQLRGARGEEALLSPESYRRQHTPVYKEDGYALGWGVRPDGSLGHSGSNTFWMATALIDPESGYAVALLTNSGEADGLGEHLREVLGALEPKASLNEDPVEPTP</sequence>
<dbReference type="Pfam" id="PF00144">
    <property type="entry name" value="Beta-lactamase"/>
    <property type="match status" value="1"/>
</dbReference>
<evidence type="ECO:0000256" key="2">
    <source>
        <dbReference type="ARBA" id="ARBA00023136"/>
    </source>
</evidence>
<dbReference type="Proteomes" id="UP000536835">
    <property type="component" value="Unassembled WGS sequence"/>
</dbReference>
<evidence type="ECO:0000256" key="1">
    <source>
        <dbReference type="ARBA" id="ARBA00004370"/>
    </source>
</evidence>
<evidence type="ECO:0000259" key="3">
    <source>
        <dbReference type="Pfam" id="PF00144"/>
    </source>
</evidence>
<dbReference type="GO" id="GO:0016020">
    <property type="term" value="C:membrane"/>
    <property type="evidence" value="ECO:0007669"/>
    <property type="project" value="UniProtKB-SubCell"/>
</dbReference>
<dbReference type="RefSeq" id="WP_173201264.1">
    <property type="nucleotide sequence ID" value="NZ_JABFCX010000003.1"/>
</dbReference>
<comment type="subcellular location">
    <subcellularLocation>
        <location evidence="1">Membrane</location>
    </subcellularLocation>
</comment>
<dbReference type="SUPFAM" id="SSF56601">
    <property type="entry name" value="beta-lactamase/transpeptidase-like"/>
    <property type="match status" value="1"/>
</dbReference>
<name>A0A7Y3W6A4_9PROT</name>
<feature type="domain" description="Beta-lactamase-related" evidence="3">
    <location>
        <begin position="24"/>
        <end position="337"/>
    </location>
</feature>
<dbReference type="PANTHER" id="PTHR46825:SF11">
    <property type="entry name" value="PENICILLIN-BINDING PROTEIN 4"/>
    <property type="match status" value="1"/>
</dbReference>
<gene>
    <name evidence="4" type="ORF">HK107_15035</name>
</gene>
<keyword evidence="5" id="KW-1185">Reference proteome</keyword>
<dbReference type="EMBL" id="JABFCX010000003">
    <property type="protein sequence ID" value="NNU17645.1"/>
    <property type="molecule type" value="Genomic_DNA"/>
</dbReference>
<dbReference type="InterPro" id="IPR012338">
    <property type="entry name" value="Beta-lactam/transpept-like"/>
</dbReference>
<reference evidence="4 5" key="1">
    <citation type="submission" date="2020-05" db="EMBL/GenBank/DDBJ databases">
        <title>Parvularcula mediterraneae sp. nov., isolated from polypropylene straw from shallow seawater of the seashore of Laganas in Zakynthos island, Greece.</title>
        <authorList>
            <person name="Szabo I."/>
            <person name="Al-Omari J."/>
            <person name="Rado J."/>
            <person name="Szerdahelyi G.S."/>
        </authorList>
    </citation>
    <scope>NUCLEOTIDE SEQUENCE [LARGE SCALE GENOMIC DNA]</scope>
    <source>
        <strain evidence="4 5">ZS-1/3</strain>
    </source>
</reference>
<dbReference type="Gene3D" id="3.40.710.10">
    <property type="entry name" value="DD-peptidase/beta-lactamase superfamily"/>
    <property type="match status" value="1"/>
</dbReference>
<keyword evidence="2" id="KW-0472">Membrane</keyword>
<evidence type="ECO:0000313" key="4">
    <source>
        <dbReference type="EMBL" id="NNU17645.1"/>
    </source>
</evidence>
<dbReference type="InterPro" id="IPR001466">
    <property type="entry name" value="Beta-lactam-related"/>
</dbReference>
<evidence type="ECO:0000313" key="5">
    <source>
        <dbReference type="Proteomes" id="UP000536835"/>
    </source>
</evidence>
<proteinExistence type="predicted"/>
<dbReference type="AlphaFoldDB" id="A0A7Y3W6A4"/>
<comment type="caution">
    <text evidence="4">The sequence shown here is derived from an EMBL/GenBank/DDBJ whole genome shotgun (WGS) entry which is preliminary data.</text>
</comment>
<protein>
    <submittedName>
        <fullName evidence="4">Beta-lactamase family protein</fullName>
    </submittedName>
</protein>
<accession>A0A7Y3W6A4</accession>
<organism evidence="4 5">
    <name type="scientific">Parvularcula mediterranea</name>
    <dbReference type="NCBI Taxonomy" id="2732508"/>
    <lineage>
        <taxon>Bacteria</taxon>
        <taxon>Pseudomonadati</taxon>
        <taxon>Pseudomonadota</taxon>
        <taxon>Alphaproteobacteria</taxon>
        <taxon>Parvularculales</taxon>
        <taxon>Parvularculaceae</taxon>
        <taxon>Parvularcula</taxon>
    </lineage>
</organism>